<dbReference type="Gene3D" id="3.30.420.40">
    <property type="match status" value="2"/>
</dbReference>
<dbReference type="GO" id="GO:0140662">
    <property type="term" value="F:ATP-dependent protein folding chaperone"/>
    <property type="evidence" value="ECO:0007669"/>
    <property type="project" value="InterPro"/>
</dbReference>
<keyword evidence="2" id="KW-0547">Nucleotide-binding</keyword>
<dbReference type="Gene3D" id="3.90.640.10">
    <property type="entry name" value="Actin, Chain A, domain 4"/>
    <property type="match status" value="1"/>
</dbReference>
<dbReference type="GO" id="GO:0006950">
    <property type="term" value="P:response to stress"/>
    <property type="evidence" value="ECO:0007669"/>
    <property type="project" value="UniProtKB-ARBA"/>
</dbReference>
<keyword evidence="3" id="KW-0067">ATP-binding</keyword>
<dbReference type="SUPFAM" id="SSF53067">
    <property type="entry name" value="Actin-like ATPase domain"/>
    <property type="match status" value="2"/>
</dbReference>
<evidence type="ECO:0000256" key="2">
    <source>
        <dbReference type="ARBA" id="ARBA00022741"/>
    </source>
</evidence>
<dbReference type="OrthoDB" id="2401965at2759"/>
<dbReference type="InterPro" id="IPR043129">
    <property type="entry name" value="ATPase_NBD"/>
</dbReference>
<evidence type="ECO:0000313" key="4">
    <source>
        <dbReference type="EMBL" id="PAV81468.1"/>
    </source>
</evidence>
<accession>A0A2A2L5Q6</accession>
<dbReference type="PROSITE" id="PS00329">
    <property type="entry name" value="HSP70_2"/>
    <property type="match status" value="1"/>
</dbReference>
<dbReference type="InterPro" id="IPR018181">
    <property type="entry name" value="Heat_shock_70_CS"/>
</dbReference>
<reference evidence="4 5" key="1">
    <citation type="journal article" date="2017" name="Curr. Biol.">
        <title>Genome architecture and evolution of a unichromosomal asexual nematode.</title>
        <authorList>
            <person name="Fradin H."/>
            <person name="Zegar C."/>
            <person name="Gutwein M."/>
            <person name="Lucas J."/>
            <person name="Kovtun M."/>
            <person name="Corcoran D."/>
            <person name="Baugh L.R."/>
            <person name="Kiontke K."/>
            <person name="Gunsalus K."/>
            <person name="Fitch D.H."/>
            <person name="Piano F."/>
        </authorList>
    </citation>
    <scope>NUCLEOTIDE SEQUENCE [LARGE SCALE GENOMIC DNA]</scope>
    <source>
        <strain evidence="4">PF1309</strain>
    </source>
</reference>
<dbReference type="GO" id="GO:0005524">
    <property type="term" value="F:ATP binding"/>
    <property type="evidence" value="ECO:0007669"/>
    <property type="project" value="UniProtKB-KW"/>
</dbReference>
<dbReference type="EMBL" id="LIAE01007167">
    <property type="protein sequence ID" value="PAV81468.1"/>
    <property type="molecule type" value="Genomic_DNA"/>
</dbReference>
<dbReference type="Proteomes" id="UP000218231">
    <property type="component" value="Unassembled WGS sequence"/>
</dbReference>
<gene>
    <name evidence="4" type="ORF">WR25_17603</name>
</gene>
<evidence type="ECO:0000256" key="1">
    <source>
        <dbReference type="ARBA" id="ARBA00007381"/>
    </source>
</evidence>
<dbReference type="PANTHER" id="PTHR19375">
    <property type="entry name" value="HEAT SHOCK PROTEIN 70KDA"/>
    <property type="match status" value="1"/>
</dbReference>
<comment type="similarity">
    <text evidence="1">Belongs to the heat shock protein 70 family.</text>
</comment>
<name>A0A2A2L5Q6_9BILA</name>
<dbReference type="FunFam" id="3.90.640.10:FF:000030">
    <property type="entry name" value="Heat shock protein HSP70"/>
    <property type="match status" value="1"/>
</dbReference>
<evidence type="ECO:0000313" key="5">
    <source>
        <dbReference type="Proteomes" id="UP000218231"/>
    </source>
</evidence>
<dbReference type="InterPro" id="IPR013126">
    <property type="entry name" value="Hsp_70_fam"/>
</dbReference>
<dbReference type="AlphaFoldDB" id="A0A2A2L5Q6"/>
<keyword evidence="5" id="KW-1185">Reference proteome</keyword>
<comment type="caution">
    <text evidence="4">The sequence shown here is derived from an EMBL/GenBank/DDBJ whole genome shotgun (WGS) entry which is preliminary data.</text>
</comment>
<evidence type="ECO:0000256" key="3">
    <source>
        <dbReference type="ARBA" id="ARBA00022840"/>
    </source>
</evidence>
<protein>
    <submittedName>
        <fullName evidence="4">Uncharacterized protein</fullName>
    </submittedName>
</protein>
<proteinExistence type="inferred from homology"/>
<dbReference type="STRING" id="2018661.A0A2A2L5Q6"/>
<organism evidence="4 5">
    <name type="scientific">Diploscapter pachys</name>
    <dbReference type="NCBI Taxonomy" id="2018661"/>
    <lineage>
        <taxon>Eukaryota</taxon>
        <taxon>Metazoa</taxon>
        <taxon>Ecdysozoa</taxon>
        <taxon>Nematoda</taxon>
        <taxon>Chromadorea</taxon>
        <taxon>Rhabditida</taxon>
        <taxon>Rhabditina</taxon>
        <taxon>Rhabditomorpha</taxon>
        <taxon>Rhabditoidea</taxon>
        <taxon>Rhabditidae</taxon>
        <taxon>Diploscapter</taxon>
    </lineage>
</organism>
<dbReference type="Pfam" id="PF00012">
    <property type="entry name" value="HSP70"/>
    <property type="match status" value="1"/>
</dbReference>
<sequence>MILQNAEIWLDLRIFSFVQIQKDEFLLKFSEFSIFRSNGSVLVGTRAVDQQEKNPQRTIYDAKRFIGKVFQPDDEQFLADKKRYPFTILLDKEGRAYFEIPLDSGNKLLYPEEVGSIIIEYLKEAAEKHVESKLSQAVISVPAEFTEEQRNFTAKAAELAGLEVRRVISEPTAAALAYGLHKKQGIENVVVVDLGGGTLDVSVLWLQGGTFVTQAMAGNNRLGGQDFNNRVQQFLLEKIKNQFGKEITNKEDLQTMRLEIERAKLRLTAHPKTKIQFKLVEIGEWSYEMTRDEFKELNDDLLKSIEQPMEAALQDANLDKEAVDEVVLVGGSTRLPAVRRIAGHFFG</sequence>
<dbReference type="PRINTS" id="PR00301">
    <property type="entry name" value="HEATSHOCK70"/>
</dbReference>
<dbReference type="PROSITE" id="PS01036">
    <property type="entry name" value="HSP70_3"/>
    <property type="match status" value="1"/>
</dbReference>